<dbReference type="Proteomes" id="UP000326565">
    <property type="component" value="Unassembled WGS sequence"/>
</dbReference>
<dbReference type="EMBL" id="ML732207">
    <property type="protein sequence ID" value="KAB8074586.1"/>
    <property type="molecule type" value="Genomic_DNA"/>
</dbReference>
<dbReference type="InterPro" id="IPR027417">
    <property type="entry name" value="P-loop_NTPase"/>
</dbReference>
<gene>
    <name evidence="1" type="ORF">BDV29DRAFT_190841</name>
</gene>
<evidence type="ECO:0000313" key="1">
    <source>
        <dbReference type="EMBL" id="KAB8074586.1"/>
    </source>
</evidence>
<dbReference type="SUPFAM" id="SSF52540">
    <property type="entry name" value="P-loop containing nucleoside triphosphate hydrolases"/>
    <property type="match status" value="1"/>
</dbReference>
<protein>
    <recommendedName>
        <fullName evidence="3">P-loop containing nucleoside triphosphate hydrolase protein</fullName>
    </recommendedName>
</protein>
<sequence length="330" mass="38467">MSLDRIWLVTAPRTASNLFVRILAPDQQPNTISGEYYFRDALWQTERSRCLEKSQEAWSADDISGLRKAYQCCFDRLQSFSSTATEKRIILKEHALFVLDPGVRARSHNSVLKEEHLCCRVQDRVTGDLQLPGLPLNISVLPDRFLAGWFPVFLIRHPAIVFPSYYRTYVTHWARSPEVLERCKGEIKTAMTLRWSRYLYDWYQAIWEQTGRHKNLPAPIVLDAEDIMSEPQLVARFCQTVGLDSSQLQYSWEPVSKDVLESINPGKRRMRDTLYASSGVDQGRIKREIDMDEEIQKWKTEFGGAAALDLEHWVRVAMPDYEFMHQRRFT</sequence>
<organism evidence="1 2">
    <name type="scientific">Aspergillus leporis</name>
    <dbReference type="NCBI Taxonomy" id="41062"/>
    <lineage>
        <taxon>Eukaryota</taxon>
        <taxon>Fungi</taxon>
        <taxon>Dikarya</taxon>
        <taxon>Ascomycota</taxon>
        <taxon>Pezizomycotina</taxon>
        <taxon>Eurotiomycetes</taxon>
        <taxon>Eurotiomycetidae</taxon>
        <taxon>Eurotiales</taxon>
        <taxon>Aspergillaceae</taxon>
        <taxon>Aspergillus</taxon>
        <taxon>Aspergillus subgen. Circumdati</taxon>
    </lineage>
</organism>
<name>A0A5N5X1C5_9EURO</name>
<dbReference type="PANTHER" id="PTHR48312">
    <property type="match status" value="1"/>
</dbReference>
<evidence type="ECO:0008006" key="3">
    <source>
        <dbReference type="Google" id="ProtNLM"/>
    </source>
</evidence>
<evidence type="ECO:0000313" key="2">
    <source>
        <dbReference type="Proteomes" id="UP000326565"/>
    </source>
</evidence>
<dbReference type="Gene3D" id="3.40.50.300">
    <property type="entry name" value="P-loop containing nucleotide triphosphate hydrolases"/>
    <property type="match status" value="1"/>
</dbReference>
<dbReference type="AlphaFoldDB" id="A0A5N5X1C5"/>
<dbReference type="OrthoDB" id="3650366at2759"/>
<dbReference type="PANTHER" id="PTHR48312:SF1">
    <property type="entry name" value="SULFOTRANSFERASE"/>
    <property type="match status" value="1"/>
</dbReference>
<accession>A0A5N5X1C5</accession>
<keyword evidence="2" id="KW-1185">Reference proteome</keyword>
<proteinExistence type="predicted"/>
<reference evidence="1 2" key="1">
    <citation type="submission" date="2019-04" db="EMBL/GenBank/DDBJ databases">
        <title>Friends and foes A comparative genomics study of 23 Aspergillus species from section Flavi.</title>
        <authorList>
            <consortium name="DOE Joint Genome Institute"/>
            <person name="Kjaerbolling I."/>
            <person name="Vesth T."/>
            <person name="Frisvad J.C."/>
            <person name="Nybo J.L."/>
            <person name="Theobald S."/>
            <person name="Kildgaard S."/>
            <person name="Isbrandt T."/>
            <person name="Kuo A."/>
            <person name="Sato A."/>
            <person name="Lyhne E.K."/>
            <person name="Kogle M.E."/>
            <person name="Wiebenga A."/>
            <person name="Kun R.S."/>
            <person name="Lubbers R.J."/>
            <person name="Makela M.R."/>
            <person name="Barry K."/>
            <person name="Chovatia M."/>
            <person name="Clum A."/>
            <person name="Daum C."/>
            <person name="Haridas S."/>
            <person name="He G."/>
            <person name="LaButti K."/>
            <person name="Lipzen A."/>
            <person name="Mondo S."/>
            <person name="Riley R."/>
            <person name="Salamov A."/>
            <person name="Simmons B.A."/>
            <person name="Magnuson J.K."/>
            <person name="Henrissat B."/>
            <person name="Mortensen U.H."/>
            <person name="Larsen T.O."/>
            <person name="Devries R.P."/>
            <person name="Grigoriev I.V."/>
            <person name="Machida M."/>
            <person name="Baker S.E."/>
            <person name="Andersen M.R."/>
        </authorList>
    </citation>
    <scope>NUCLEOTIDE SEQUENCE [LARGE SCALE GENOMIC DNA]</scope>
    <source>
        <strain evidence="1 2">CBS 151.66</strain>
    </source>
</reference>